<evidence type="ECO:0000313" key="2">
    <source>
        <dbReference type="Proteomes" id="UP000305675"/>
    </source>
</evidence>
<evidence type="ECO:0008006" key="3">
    <source>
        <dbReference type="Google" id="ProtNLM"/>
    </source>
</evidence>
<gene>
    <name evidence="1" type="ORF">FCL42_03530</name>
</gene>
<dbReference type="AlphaFoldDB" id="A0A4V5NWP1"/>
<protein>
    <recommendedName>
        <fullName evidence="3">Lipoprotein</fullName>
    </recommendedName>
</protein>
<evidence type="ECO:0000313" key="1">
    <source>
        <dbReference type="EMBL" id="TKB57362.1"/>
    </source>
</evidence>
<dbReference type="Pfam" id="PF19795">
    <property type="entry name" value="DUF6279"/>
    <property type="match status" value="1"/>
</dbReference>
<dbReference type="PROSITE" id="PS51257">
    <property type="entry name" value="PROKAR_LIPOPROTEIN"/>
    <property type="match status" value="1"/>
</dbReference>
<dbReference type="PIRSF" id="PIRSF028200">
    <property type="entry name" value="UCP028200"/>
    <property type="match status" value="1"/>
</dbReference>
<dbReference type="EMBL" id="SWCJ01000002">
    <property type="protein sequence ID" value="TKB57362.1"/>
    <property type="molecule type" value="Genomic_DNA"/>
</dbReference>
<dbReference type="OrthoDB" id="5767052at2"/>
<accession>A0A4V5NWP1</accession>
<dbReference type="InterPro" id="IPR016875">
    <property type="entry name" value="UCP028200"/>
</dbReference>
<proteinExistence type="predicted"/>
<sequence length="280" mass="33476">MMIQRWLLVAVMAFTLTGCSTKFVYNWLDWIIEWEVADYVELDRAQERQLEQMIDELLEWHRYQELPKYHAQLTQLRKQLNHGLTSEQVLAHATELEQHWRRIFAHLLPQLVPFIQSLNDAQIASLVAKIEEENKKDIERYLEKPYDERVTRSNRRMAKSLKRWVGKLTPIQQSAVNEFNLERHQSMDLWVAYRDAWQHRFIDALEQRQHTQSLEQSLYILLVQPESLRPEAYKQQLSVNQQEFADSIVKIQQTLTGKQRKRLNRQLGSLLDDLADLSER</sequence>
<name>A0A4V5NWP1_9GAMM</name>
<reference evidence="1 2" key="1">
    <citation type="submission" date="2019-04" db="EMBL/GenBank/DDBJ databases">
        <authorList>
            <person name="Hwang J.C."/>
        </authorList>
    </citation>
    <scope>NUCLEOTIDE SEQUENCE [LARGE SCALE GENOMIC DNA]</scope>
    <source>
        <strain evidence="1 2">IMCC35002</strain>
    </source>
</reference>
<dbReference type="Proteomes" id="UP000305675">
    <property type="component" value="Unassembled WGS sequence"/>
</dbReference>
<organism evidence="1 2">
    <name type="scientific">Ferrimonas aestuarii</name>
    <dbReference type="NCBI Taxonomy" id="2569539"/>
    <lineage>
        <taxon>Bacteria</taxon>
        <taxon>Pseudomonadati</taxon>
        <taxon>Pseudomonadota</taxon>
        <taxon>Gammaproteobacteria</taxon>
        <taxon>Alteromonadales</taxon>
        <taxon>Ferrimonadaceae</taxon>
        <taxon>Ferrimonas</taxon>
    </lineage>
</organism>
<keyword evidence="2" id="KW-1185">Reference proteome</keyword>
<comment type="caution">
    <text evidence="1">The sequence shown here is derived from an EMBL/GenBank/DDBJ whole genome shotgun (WGS) entry which is preliminary data.</text>
</comment>